<sequence>MTIKLHHLKPAEGAKTDKKRVARGDRGKGGKTAGRGTKGTGARGNVPAGFEGGQMPLIRRQPKRPGFNNPNKIEYAVINVARLEEAFEAGDEVTVATLTAKGLVKKKRPVKVLGHGELSKALTVDVDALTGTAREKITAAGGTVRD</sequence>
<dbReference type="SUPFAM" id="SSF52080">
    <property type="entry name" value="Ribosomal proteins L15p and L18e"/>
    <property type="match status" value="1"/>
</dbReference>
<evidence type="ECO:0000256" key="2">
    <source>
        <dbReference type="ARBA" id="ARBA00022730"/>
    </source>
</evidence>
<dbReference type="GO" id="GO:0003735">
    <property type="term" value="F:structural constituent of ribosome"/>
    <property type="evidence" value="ECO:0007669"/>
    <property type="project" value="InterPro"/>
</dbReference>
<dbReference type="GO" id="GO:0022625">
    <property type="term" value="C:cytosolic large ribosomal subunit"/>
    <property type="evidence" value="ECO:0007669"/>
    <property type="project" value="TreeGrafter"/>
</dbReference>
<evidence type="ECO:0000313" key="10">
    <source>
        <dbReference type="EMBL" id="GGI05862.1"/>
    </source>
</evidence>
<dbReference type="GO" id="GO:0019843">
    <property type="term" value="F:rRNA binding"/>
    <property type="evidence" value="ECO:0007669"/>
    <property type="project" value="UniProtKB-UniRule"/>
</dbReference>
<keyword evidence="3 6" id="KW-0694">RNA-binding</keyword>
<keyword evidence="4 6" id="KW-0689">Ribosomal protein</keyword>
<evidence type="ECO:0000259" key="9">
    <source>
        <dbReference type="Pfam" id="PF00828"/>
    </source>
</evidence>
<dbReference type="PANTHER" id="PTHR12934:SF11">
    <property type="entry name" value="LARGE RIBOSOMAL SUBUNIT PROTEIN UL15M"/>
    <property type="match status" value="1"/>
</dbReference>
<accession>A0A8J3ERW6</accession>
<dbReference type="OrthoDB" id="9810293at2"/>
<feature type="domain" description="Large ribosomal subunit protein uL15/eL18" evidence="9">
    <location>
        <begin position="77"/>
        <end position="144"/>
    </location>
</feature>
<dbReference type="Gene3D" id="3.100.10.10">
    <property type="match status" value="1"/>
</dbReference>
<keyword evidence="2 6" id="KW-0699">rRNA-binding</keyword>
<feature type="compositionally biased region" description="Gly residues" evidence="8">
    <location>
        <begin position="30"/>
        <end position="42"/>
    </location>
</feature>
<dbReference type="FunFam" id="3.100.10.10:FF:000005">
    <property type="entry name" value="50S ribosomal protein L15"/>
    <property type="match status" value="1"/>
</dbReference>
<comment type="function">
    <text evidence="6">Binds to the 23S rRNA.</text>
</comment>
<dbReference type="InterPro" id="IPR001196">
    <property type="entry name" value="Ribosomal_uL15_CS"/>
</dbReference>
<dbReference type="InterPro" id="IPR036227">
    <property type="entry name" value="Ribosomal_uL15/eL18_sf"/>
</dbReference>
<dbReference type="GO" id="GO:0006412">
    <property type="term" value="P:translation"/>
    <property type="evidence" value="ECO:0007669"/>
    <property type="project" value="UniProtKB-UniRule"/>
</dbReference>
<evidence type="ECO:0000256" key="5">
    <source>
        <dbReference type="ARBA" id="ARBA00023274"/>
    </source>
</evidence>
<evidence type="ECO:0000256" key="8">
    <source>
        <dbReference type="SAM" id="MobiDB-lite"/>
    </source>
</evidence>
<dbReference type="NCBIfam" id="TIGR01071">
    <property type="entry name" value="rplO_bact"/>
    <property type="match status" value="1"/>
</dbReference>
<dbReference type="Proteomes" id="UP000650511">
    <property type="component" value="Unassembled WGS sequence"/>
</dbReference>
<protein>
    <recommendedName>
        <fullName evidence="6">Large ribosomal subunit protein uL15</fullName>
    </recommendedName>
</protein>
<evidence type="ECO:0000256" key="1">
    <source>
        <dbReference type="ARBA" id="ARBA00007320"/>
    </source>
</evidence>
<name>A0A8J3ERW6_9ACTN</name>
<dbReference type="AlphaFoldDB" id="A0A8J3ERW6"/>
<comment type="similarity">
    <text evidence="1 6 7">Belongs to the universal ribosomal protein uL15 family.</text>
</comment>
<dbReference type="EMBL" id="BMHA01000005">
    <property type="protein sequence ID" value="GGI05862.1"/>
    <property type="molecule type" value="Genomic_DNA"/>
</dbReference>
<evidence type="ECO:0000256" key="3">
    <source>
        <dbReference type="ARBA" id="ARBA00022884"/>
    </source>
</evidence>
<organism evidence="10 11">
    <name type="scientific">Egicoccus halophilus</name>
    <dbReference type="NCBI Taxonomy" id="1670830"/>
    <lineage>
        <taxon>Bacteria</taxon>
        <taxon>Bacillati</taxon>
        <taxon>Actinomycetota</taxon>
        <taxon>Nitriliruptoria</taxon>
        <taxon>Egicoccales</taxon>
        <taxon>Egicoccaceae</taxon>
        <taxon>Egicoccus</taxon>
    </lineage>
</organism>
<evidence type="ECO:0000256" key="4">
    <source>
        <dbReference type="ARBA" id="ARBA00022980"/>
    </source>
</evidence>
<evidence type="ECO:0000313" key="11">
    <source>
        <dbReference type="Proteomes" id="UP000650511"/>
    </source>
</evidence>
<reference evidence="10" key="1">
    <citation type="journal article" date="2014" name="Int. J. Syst. Evol. Microbiol.">
        <title>Complete genome sequence of Corynebacterium casei LMG S-19264T (=DSM 44701T), isolated from a smear-ripened cheese.</title>
        <authorList>
            <consortium name="US DOE Joint Genome Institute (JGI-PGF)"/>
            <person name="Walter F."/>
            <person name="Albersmeier A."/>
            <person name="Kalinowski J."/>
            <person name="Ruckert C."/>
        </authorList>
    </citation>
    <scope>NUCLEOTIDE SEQUENCE</scope>
    <source>
        <strain evidence="10">CGMCC 1.14988</strain>
    </source>
</reference>
<dbReference type="Pfam" id="PF00828">
    <property type="entry name" value="Ribosomal_L27A"/>
    <property type="match status" value="1"/>
</dbReference>
<proteinExistence type="inferred from homology"/>
<gene>
    <name evidence="6 10" type="primary">rplO</name>
    <name evidence="10" type="ORF">GCM10011354_16210</name>
</gene>
<dbReference type="InterPro" id="IPR005749">
    <property type="entry name" value="Ribosomal_uL15_bac-type"/>
</dbReference>
<dbReference type="PROSITE" id="PS00475">
    <property type="entry name" value="RIBOSOMAL_L15"/>
    <property type="match status" value="1"/>
</dbReference>
<dbReference type="InterPro" id="IPR021131">
    <property type="entry name" value="Ribosomal_uL15/eL18"/>
</dbReference>
<dbReference type="RefSeq" id="WP_130648576.1">
    <property type="nucleotide sequence ID" value="NZ_BMHA01000005.1"/>
</dbReference>
<dbReference type="PANTHER" id="PTHR12934">
    <property type="entry name" value="50S RIBOSOMAL PROTEIN L15"/>
    <property type="match status" value="1"/>
</dbReference>
<keyword evidence="11" id="KW-1185">Reference proteome</keyword>
<keyword evidence="5 6" id="KW-0687">Ribonucleoprotein</keyword>
<dbReference type="InterPro" id="IPR030878">
    <property type="entry name" value="Ribosomal_uL15"/>
</dbReference>
<feature type="region of interest" description="Disordered" evidence="8">
    <location>
        <begin position="1"/>
        <end position="69"/>
    </location>
</feature>
<reference evidence="10" key="2">
    <citation type="submission" date="2020-09" db="EMBL/GenBank/DDBJ databases">
        <authorList>
            <person name="Sun Q."/>
            <person name="Zhou Y."/>
        </authorList>
    </citation>
    <scope>NUCLEOTIDE SEQUENCE</scope>
    <source>
        <strain evidence="10">CGMCC 1.14988</strain>
    </source>
</reference>
<evidence type="ECO:0000256" key="7">
    <source>
        <dbReference type="RuleBase" id="RU003888"/>
    </source>
</evidence>
<dbReference type="HAMAP" id="MF_01341">
    <property type="entry name" value="Ribosomal_uL15"/>
    <property type="match status" value="1"/>
</dbReference>
<comment type="subunit">
    <text evidence="6">Part of the 50S ribosomal subunit.</text>
</comment>
<comment type="caution">
    <text evidence="10">The sequence shown here is derived from an EMBL/GenBank/DDBJ whole genome shotgun (WGS) entry which is preliminary data.</text>
</comment>
<evidence type="ECO:0000256" key="6">
    <source>
        <dbReference type="HAMAP-Rule" id="MF_01341"/>
    </source>
</evidence>